<evidence type="ECO:0000313" key="4">
    <source>
        <dbReference type="Proteomes" id="UP001642540"/>
    </source>
</evidence>
<keyword evidence="1" id="KW-0597">Phosphoprotein</keyword>
<dbReference type="InterPro" id="IPR001849">
    <property type="entry name" value="PH_domain"/>
</dbReference>
<sequence>MSGKPALASTKGVLWKWTNYWNGWQPRWFILEEGILSYYQSEDEVSQGCKGSVCVAACDINVHHSDPLRLDIVIQGEQHIYVRAASPTERQQWLVALGSAKAQGLVTRSKRSSEIPTTPDDVKAKKSELRLYCDLLMQQVHSIKEAATENPQPDVNKLDDCTSLLSATCDTFIKTLDECVKIANASPSYAISTPPPIPSLPVPTGNSVCKSGKIKSIFHSNSH</sequence>
<dbReference type="Pfam" id="PF00169">
    <property type="entry name" value="PH"/>
    <property type="match status" value="1"/>
</dbReference>
<dbReference type="PANTHER" id="PTHR22902:SF27">
    <property type="entry name" value="PLECKSTRIN HOMOLOGY DOMAIN-CONTAINING FAMILY A MEMBER 3"/>
    <property type="match status" value="1"/>
</dbReference>
<dbReference type="Gene3D" id="2.30.29.30">
    <property type="entry name" value="Pleckstrin-homology domain (PH domain)/Phosphotyrosine-binding domain (PTB)"/>
    <property type="match status" value="1"/>
</dbReference>
<accession>A0ABP1QFM8</accession>
<reference evidence="3 4" key="1">
    <citation type="submission" date="2024-08" db="EMBL/GenBank/DDBJ databases">
        <authorList>
            <person name="Cucini C."/>
            <person name="Frati F."/>
        </authorList>
    </citation>
    <scope>NUCLEOTIDE SEQUENCE [LARGE SCALE GENOMIC DNA]</scope>
</reference>
<feature type="domain" description="PH" evidence="2">
    <location>
        <begin position="7"/>
        <end position="102"/>
    </location>
</feature>
<protein>
    <recommendedName>
        <fullName evidence="2">PH domain-containing protein</fullName>
    </recommendedName>
</protein>
<dbReference type="EMBL" id="CAXLJM020000033">
    <property type="protein sequence ID" value="CAL8101630.1"/>
    <property type="molecule type" value="Genomic_DNA"/>
</dbReference>
<dbReference type="PROSITE" id="PS50003">
    <property type="entry name" value="PH_DOMAIN"/>
    <property type="match status" value="1"/>
</dbReference>
<dbReference type="Proteomes" id="UP001642540">
    <property type="component" value="Unassembled WGS sequence"/>
</dbReference>
<evidence type="ECO:0000259" key="2">
    <source>
        <dbReference type="PROSITE" id="PS50003"/>
    </source>
</evidence>
<name>A0ABP1QFM8_9HEXA</name>
<dbReference type="PANTHER" id="PTHR22902">
    <property type="entry name" value="SESQUIPEDALIAN"/>
    <property type="match status" value="1"/>
</dbReference>
<dbReference type="InterPro" id="IPR011993">
    <property type="entry name" value="PH-like_dom_sf"/>
</dbReference>
<dbReference type="SUPFAM" id="SSF50729">
    <property type="entry name" value="PH domain-like"/>
    <property type="match status" value="1"/>
</dbReference>
<dbReference type="SMART" id="SM00233">
    <property type="entry name" value="PH"/>
    <property type="match status" value="1"/>
</dbReference>
<comment type="caution">
    <text evidence="3">The sequence shown here is derived from an EMBL/GenBank/DDBJ whole genome shotgun (WGS) entry which is preliminary data.</text>
</comment>
<gene>
    <name evidence="3" type="ORF">ODALV1_LOCUS10905</name>
</gene>
<dbReference type="InterPro" id="IPR045188">
    <property type="entry name" value="Boi1/Boi2-like"/>
</dbReference>
<organism evidence="3 4">
    <name type="scientific">Orchesella dallaii</name>
    <dbReference type="NCBI Taxonomy" id="48710"/>
    <lineage>
        <taxon>Eukaryota</taxon>
        <taxon>Metazoa</taxon>
        <taxon>Ecdysozoa</taxon>
        <taxon>Arthropoda</taxon>
        <taxon>Hexapoda</taxon>
        <taxon>Collembola</taxon>
        <taxon>Entomobryomorpha</taxon>
        <taxon>Entomobryoidea</taxon>
        <taxon>Orchesellidae</taxon>
        <taxon>Orchesellinae</taxon>
        <taxon>Orchesella</taxon>
    </lineage>
</organism>
<evidence type="ECO:0000256" key="1">
    <source>
        <dbReference type="ARBA" id="ARBA00022553"/>
    </source>
</evidence>
<evidence type="ECO:0000313" key="3">
    <source>
        <dbReference type="EMBL" id="CAL8101630.1"/>
    </source>
</evidence>
<keyword evidence="4" id="KW-1185">Reference proteome</keyword>
<proteinExistence type="predicted"/>